<dbReference type="Proteomes" id="UP001165413">
    <property type="component" value="Unassembled WGS sequence"/>
</dbReference>
<dbReference type="EMBL" id="JANATA010000018">
    <property type="protein sequence ID" value="MCP3429241.1"/>
    <property type="molecule type" value="Genomic_DNA"/>
</dbReference>
<evidence type="ECO:0000313" key="1">
    <source>
        <dbReference type="EMBL" id="MCP3429241.1"/>
    </source>
</evidence>
<dbReference type="CDD" id="cd10936">
    <property type="entry name" value="CE4_DAC2"/>
    <property type="match status" value="1"/>
</dbReference>
<dbReference type="RefSeq" id="WP_254101341.1">
    <property type="nucleotide sequence ID" value="NZ_JANATA010000018.1"/>
</dbReference>
<sequence>MLIRLLFIFWVISIVLSNVTSAAIVSSQADKPKPMVTIVIDDIGYQARDFGFLDLPSEITFSILPNAQFSTILAQRAHAQNRDVMLHMPMESLVHSSELGHAPLMSSMDRQQLASTFQSALASVPFAIGVNNHMGSKFTQLSGPLQGVMDLLEDTGMFFLDSRTTPFSKAYEIAKSSNISAIRRDIFLDHENTPEFMQTQLIRLINKAKQRGKALAIAHPHKNTLAFLQEIRPTLHAAGVELVDIQTYQNTKN</sequence>
<protein>
    <submittedName>
        <fullName evidence="1">Divergent polysaccharide deacetylase family protein</fullName>
    </submittedName>
</protein>
<dbReference type="SUPFAM" id="SSF88713">
    <property type="entry name" value="Glycoside hydrolase/deacetylase"/>
    <property type="match status" value="1"/>
</dbReference>
<organism evidence="1 2">
    <name type="scientific">Opacimonas viscosa</name>
    <dbReference type="NCBI Taxonomy" id="2961944"/>
    <lineage>
        <taxon>Bacteria</taxon>
        <taxon>Pseudomonadati</taxon>
        <taxon>Pseudomonadota</taxon>
        <taxon>Gammaproteobacteria</taxon>
        <taxon>Alteromonadales</taxon>
        <taxon>Alteromonadaceae</taxon>
        <taxon>Opacimonas</taxon>
    </lineage>
</organism>
<dbReference type="InterPro" id="IPR006837">
    <property type="entry name" value="Divergent_DAC"/>
</dbReference>
<dbReference type="Pfam" id="PF04748">
    <property type="entry name" value="Polysacc_deac_2"/>
    <property type="match status" value="1"/>
</dbReference>
<dbReference type="Gene3D" id="3.20.20.370">
    <property type="entry name" value="Glycoside hydrolase/deacetylase"/>
    <property type="match status" value="1"/>
</dbReference>
<accession>A0AA41X2N6</accession>
<gene>
    <name evidence="1" type="ORF">NLF92_09825</name>
</gene>
<dbReference type="GO" id="GO:0005975">
    <property type="term" value="P:carbohydrate metabolic process"/>
    <property type="evidence" value="ECO:0007669"/>
    <property type="project" value="InterPro"/>
</dbReference>
<dbReference type="PANTHER" id="PTHR30105:SF2">
    <property type="entry name" value="DIVERGENT POLYSACCHARIDE DEACETYLASE SUPERFAMILY"/>
    <property type="match status" value="1"/>
</dbReference>
<proteinExistence type="predicted"/>
<name>A0AA41X2N6_9ALTE</name>
<keyword evidence="2" id="KW-1185">Reference proteome</keyword>
<dbReference type="AlphaFoldDB" id="A0AA41X2N6"/>
<evidence type="ECO:0000313" key="2">
    <source>
        <dbReference type="Proteomes" id="UP001165413"/>
    </source>
</evidence>
<dbReference type="PANTHER" id="PTHR30105">
    <property type="entry name" value="UNCHARACTERIZED YIBQ-RELATED"/>
    <property type="match status" value="1"/>
</dbReference>
<dbReference type="InterPro" id="IPR011330">
    <property type="entry name" value="Glyco_hydro/deAcase_b/a-brl"/>
</dbReference>
<reference evidence="1" key="1">
    <citation type="submission" date="2022-07" db="EMBL/GenBank/DDBJ databases">
        <title>Characterization of the Novel Bacterium Alteromonas immobilis LMIT006 and Alteromonas gregis LMIT007.</title>
        <authorList>
            <person name="Lin X."/>
        </authorList>
    </citation>
    <scope>NUCLEOTIDE SEQUENCE</scope>
    <source>
        <strain evidence="1">LMIT007</strain>
    </source>
</reference>
<comment type="caution">
    <text evidence="1">The sequence shown here is derived from an EMBL/GenBank/DDBJ whole genome shotgun (WGS) entry which is preliminary data.</text>
</comment>